<accession>A0A803LR26</accession>
<protein>
    <submittedName>
        <fullName evidence="3">Uncharacterized protein</fullName>
    </submittedName>
</protein>
<reference evidence="3" key="2">
    <citation type="submission" date="2021-03" db="UniProtKB">
        <authorList>
            <consortium name="EnsemblPlants"/>
        </authorList>
    </citation>
    <scope>IDENTIFICATION</scope>
</reference>
<dbReference type="EnsemblPlants" id="AUR62017405-RA">
    <property type="protein sequence ID" value="AUR62017405-RA:cds"/>
    <property type="gene ID" value="AUR62017405"/>
</dbReference>
<evidence type="ECO:0000256" key="2">
    <source>
        <dbReference type="SAM" id="MobiDB-lite"/>
    </source>
</evidence>
<proteinExistence type="predicted"/>
<evidence type="ECO:0000256" key="1">
    <source>
        <dbReference type="SAM" id="Coils"/>
    </source>
</evidence>
<dbReference type="Gramene" id="AUR62017405-RA">
    <property type="protein sequence ID" value="AUR62017405-RA:cds"/>
    <property type="gene ID" value="AUR62017405"/>
</dbReference>
<organism evidence="3 4">
    <name type="scientific">Chenopodium quinoa</name>
    <name type="common">Quinoa</name>
    <dbReference type="NCBI Taxonomy" id="63459"/>
    <lineage>
        <taxon>Eukaryota</taxon>
        <taxon>Viridiplantae</taxon>
        <taxon>Streptophyta</taxon>
        <taxon>Embryophyta</taxon>
        <taxon>Tracheophyta</taxon>
        <taxon>Spermatophyta</taxon>
        <taxon>Magnoliopsida</taxon>
        <taxon>eudicotyledons</taxon>
        <taxon>Gunneridae</taxon>
        <taxon>Pentapetalae</taxon>
        <taxon>Caryophyllales</taxon>
        <taxon>Chenopodiaceae</taxon>
        <taxon>Chenopodioideae</taxon>
        <taxon>Atripliceae</taxon>
        <taxon>Chenopodium</taxon>
    </lineage>
</organism>
<name>A0A803LR26_CHEQI</name>
<sequence>MAGGGSRGGGRGGRSGGRAGRSRGIVEKNVGEEIIDEDELESLGTKQKVCKKIDDAVCRDNKLSEGGKMKENGKVIQRMKEELKRPENINCRVEDFGMILNEFCEKKRKIVEEMGFSGLFGLVDRQLPRELCYWLATRVDVPSYCLVLGIPKGHLPVPKVAVDEDLKHFLKVEDPLEDVFEFKVAFLLLALVNILCPTTWYRLCPKLLPAAIAAVDPQSYDWCSLVLEKLMYSVSSFARSVYPSGFSKGCEGCTIFLAIMYVDRLRRPPVKWGVFPRLKAWSEVEINKAKKADRISRGGDFGKLGEIERVAMEERERVEEEQRLEMERVEEEQRLEREERERLEEKDRLERERVALEAERLEREERERLEEKDRMNKERVENRVVRGPQSPERIDEEVSFSSEEEMSDDCVGAALVEHGERSHRKRKTTTTLSRLVQGYVMNWRPRKNRRYRHAIFDYVRLNTNFPPRRQHIIDIEEDPVMLSCDGHIARLSLCAGIGLCSCGVVESLVVCGLFTKSGRDFSHGLHRDVYSCRFALH</sequence>
<dbReference type="PANTHER" id="PTHR34835">
    <property type="entry name" value="OS07G0283600 PROTEIN-RELATED"/>
    <property type="match status" value="1"/>
</dbReference>
<evidence type="ECO:0000313" key="4">
    <source>
        <dbReference type="Proteomes" id="UP000596660"/>
    </source>
</evidence>
<dbReference type="Proteomes" id="UP000596660">
    <property type="component" value="Unplaced"/>
</dbReference>
<keyword evidence="1" id="KW-0175">Coiled coil</keyword>
<feature type="region of interest" description="Disordered" evidence="2">
    <location>
        <begin position="382"/>
        <end position="402"/>
    </location>
</feature>
<feature type="coiled-coil region" evidence="1">
    <location>
        <begin position="304"/>
        <end position="381"/>
    </location>
</feature>
<keyword evidence="4" id="KW-1185">Reference proteome</keyword>
<evidence type="ECO:0000313" key="3">
    <source>
        <dbReference type="EnsemblPlants" id="AUR62017405-RA:cds"/>
    </source>
</evidence>
<dbReference type="PANTHER" id="PTHR34835:SF34">
    <property type="entry name" value="OS08G0555500 PROTEIN"/>
    <property type="match status" value="1"/>
</dbReference>
<dbReference type="AlphaFoldDB" id="A0A803LR26"/>
<reference evidence="3" key="1">
    <citation type="journal article" date="2017" name="Nature">
        <title>The genome of Chenopodium quinoa.</title>
        <authorList>
            <person name="Jarvis D.E."/>
            <person name="Ho Y.S."/>
            <person name="Lightfoot D.J."/>
            <person name="Schmoeckel S.M."/>
            <person name="Li B."/>
            <person name="Borm T.J.A."/>
            <person name="Ohyanagi H."/>
            <person name="Mineta K."/>
            <person name="Michell C.T."/>
            <person name="Saber N."/>
            <person name="Kharbatia N.M."/>
            <person name="Rupper R.R."/>
            <person name="Sharp A.R."/>
            <person name="Dally N."/>
            <person name="Boughton B.A."/>
            <person name="Woo Y.H."/>
            <person name="Gao G."/>
            <person name="Schijlen E.G.W.M."/>
            <person name="Guo X."/>
            <person name="Momin A.A."/>
            <person name="Negrao S."/>
            <person name="Al-Babili S."/>
            <person name="Gehring C."/>
            <person name="Roessner U."/>
            <person name="Jung C."/>
            <person name="Murphy K."/>
            <person name="Arold S.T."/>
            <person name="Gojobori T."/>
            <person name="van der Linden C.G."/>
            <person name="van Loo E.N."/>
            <person name="Jellen E.N."/>
            <person name="Maughan P.J."/>
            <person name="Tester M."/>
        </authorList>
    </citation>
    <scope>NUCLEOTIDE SEQUENCE [LARGE SCALE GENOMIC DNA]</scope>
    <source>
        <strain evidence="3">cv. PI 614886</strain>
    </source>
</reference>
<feature type="region of interest" description="Disordered" evidence="2">
    <location>
        <begin position="1"/>
        <end position="25"/>
    </location>
</feature>
<feature type="compositionally biased region" description="Gly residues" evidence="2">
    <location>
        <begin position="1"/>
        <end position="19"/>
    </location>
</feature>